<protein>
    <submittedName>
        <fullName evidence="2">Uncharacterized protein</fullName>
    </submittedName>
</protein>
<evidence type="ECO:0000313" key="2">
    <source>
        <dbReference type="EMBL" id="SPO03611.1"/>
    </source>
</evidence>
<feature type="region of interest" description="Disordered" evidence="1">
    <location>
        <begin position="549"/>
        <end position="635"/>
    </location>
</feature>
<feature type="region of interest" description="Disordered" evidence="1">
    <location>
        <begin position="145"/>
        <end position="181"/>
    </location>
</feature>
<feature type="region of interest" description="Disordered" evidence="1">
    <location>
        <begin position="336"/>
        <end position="356"/>
    </location>
</feature>
<dbReference type="AlphaFoldDB" id="A0AAE8MZI2"/>
<proteinExistence type="predicted"/>
<reference evidence="2" key="1">
    <citation type="submission" date="2018-03" db="EMBL/GenBank/DDBJ databases">
        <authorList>
            <person name="Guldener U."/>
        </authorList>
    </citation>
    <scope>NUCLEOTIDE SEQUENCE</scope>
</reference>
<feature type="compositionally biased region" description="Basic and acidic residues" evidence="1">
    <location>
        <begin position="596"/>
        <end position="609"/>
    </location>
</feature>
<accession>A0AAE8MZI2</accession>
<keyword evidence="3" id="KW-1185">Reference proteome</keyword>
<evidence type="ECO:0000313" key="3">
    <source>
        <dbReference type="Proteomes" id="UP001187682"/>
    </source>
</evidence>
<dbReference type="EMBL" id="ONZQ02000008">
    <property type="protein sequence ID" value="SPO03611.1"/>
    <property type="molecule type" value="Genomic_DNA"/>
</dbReference>
<feature type="compositionally biased region" description="Polar residues" evidence="1">
    <location>
        <begin position="624"/>
        <end position="635"/>
    </location>
</feature>
<feature type="region of interest" description="Disordered" evidence="1">
    <location>
        <begin position="1"/>
        <end position="37"/>
    </location>
</feature>
<evidence type="ECO:0000256" key="1">
    <source>
        <dbReference type="SAM" id="MobiDB-lite"/>
    </source>
</evidence>
<gene>
    <name evidence="2" type="ORF">DNG_06294</name>
</gene>
<sequence>MPSMPSHEAREEDGRAGAAPKHSANTPTQPAGVDACSARRKTNLFDVRKYPAPPSTPRLIFGPMNGVYKDIDGKQDISKVPATTATTTLVASQPPTLFLKFPQPPRTPVPNSGAILGNTERVSSQGTTATTKQEQGRAAMTVAAAKSATDSDNKSPHIIPPLRHISEFVPGGGSSKKSRECRPRRLPVIPEDGSLYGIIVSNPRVRLFVRPMAWSEHHNQYLNITWEEVPSPPPTPLLAVAMLEYRDKESALHVLLKKLFLPCTRNDAPICDVLPRLFPRSSILSLRADPFAELRVWFDSRVYRNTLRVECLWRYPYPYDMDPTQSFMTESTLDAYANSDDDDAPPKRVSESDVPPHCGKPMLAYLGRDWLRGFRTRQMRVPQGPGHGPNEPVARLCALQERHLAPDDPDRDPRFAAILIAMAQEHVYPACTTPPQRFAGTVPPKIDSTPEFRDVAVRLMTHSYDGDFIVYKATVTADYLRQFHNPLKATSPQVSGGGGQPALEIQMTRVPDSPRTGLKERLAAALGGDITGPVLPASLAWKLEASEVDEAGWTPDTERWSPVPGHETDTQAADFEDLDEATPGPEVQPEDDEQVEDGKMPGKRQRDVDASSLDGGGKKRRLSESQGSTSVTISI</sequence>
<organism evidence="2 3">
    <name type="scientific">Cephalotrichum gorgonifer</name>
    <dbReference type="NCBI Taxonomy" id="2041049"/>
    <lineage>
        <taxon>Eukaryota</taxon>
        <taxon>Fungi</taxon>
        <taxon>Dikarya</taxon>
        <taxon>Ascomycota</taxon>
        <taxon>Pezizomycotina</taxon>
        <taxon>Sordariomycetes</taxon>
        <taxon>Hypocreomycetidae</taxon>
        <taxon>Microascales</taxon>
        <taxon>Microascaceae</taxon>
        <taxon>Cephalotrichum</taxon>
    </lineage>
</organism>
<comment type="caution">
    <text evidence="2">The sequence shown here is derived from an EMBL/GenBank/DDBJ whole genome shotgun (WGS) entry which is preliminary data.</text>
</comment>
<name>A0AAE8MZI2_9PEZI</name>
<dbReference type="Proteomes" id="UP001187682">
    <property type="component" value="Unassembled WGS sequence"/>
</dbReference>